<keyword evidence="2" id="KW-1185">Reference proteome</keyword>
<sequence length="379" mass="44443">MGQKKAISQARDFIKSGSSLDNAEKLMADLLKDSTNRGNEKIWMTLFDAQQKQYEQGNEKLYLKQKYDTASLFNLTKRMFATLEGLDSLDMKPDAKGRIKLKYRDHSAELLNQYRPNLYYGGVYFIKKQDYLRAYDFFNTYIDCSANPMFAKYKYASRDKNLPQAAYWAVYCGYKLKDPQATLRHTYLALKDIAHENLMLQYLAETYKLENDTVRYIKTLWDGFEKYPTFSFFFPRLIDNYVQQNQYEEALKICDTALKSDSTSVLFRYAKSNVLLLQGKYSECLDISKSLIAKNDTLADAYLNAGLSWFNQAVELDKNLQMSQKKRNKILDCYRNAMPYLERYRALAPEQKSKWALPLYTIYLNLNMGKQFDEIDKLL</sequence>
<dbReference type="Gene3D" id="1.25.40.10">
    <property type="entry name" value="Tetratricopeptide repeat domain"/>
    <property type="match status" value="1"/>
</dbReference>
<name>A0ABN6EMY9_9BACT</name>
<dbReference type="EMBL" id="AP024484">
    <property type="protein sequence ID" value="BCS86193.1"/>
    <property type="molecule type" value="Genomic_DNA"/>
</dbReference>
<dbReference type="SUPFAM" id="SSF48452">
    <property type="entry name" value="TPR-like"/>
    <property type="match status" value="1"/>
</dbReference>
<reference evidence="1 2" key="1">
    <citation type="journal article" date="2022" name="Int. J. Syst. Evol. Microbiol.">
        <title>Prevotella herbatica sp. nov., a plant polysaccharide-decomposing anaerobic bacterium isolated from a methanogenic reactor.</title>
        <authorList>
            <person name="Uek A."/>
            <person name="Tonouchi A."/>
            <person name="Kaku N."/>
            <person name="Ueki K."/>
        </authorList>
    </citation>
    <scope>NUCLEOTIDE SEQUENCE [LARGE SCALE GENOMIC DNA]</scope>
    <source>
        <strain evidence="1 2">WR041</strain>
    </source>
</reference>
<proteinExistence type="predicted"/>
<evidence type="ECO:0000313" key="2">
    <source>
        <dbReference type="Proteomes" id="UP001319045"/>
    </source>
</evidence>
<evidence type="ECO:0000313" key="1">
    <source>
        <dbReference type="EMBL" id="BCS86193.1"/>
    </source>
</evidence>
<dbReference type="Proteomes" id="UP001319045">
    <property type="component" value="Chromosome"/>
</dbReference>
<gene>
    <name evidence="1" type="ORF">prwr041_20860</name>
</gene>
<accession>A0ABN6EMY9</accession>
<dbReference type="InterPro" id="IPR011990">
    <property type="entry name" value="TPR-like_helical_dom_sf"/>
</dbReference>
<organism evidence="1 2">
    <name type="scientific">Prevotella herbatica</name>
    <dbReference type="NCBI Taxonomy" id="2801997"/>
    <lineage>
        <taxon>Bacteria</taxon>
        <taxon>Pseudomonadati</taxon>
        <taxon>Bacteroidota</taxon>
        <taxon>Bacteroidia</taxon>
        <taxon>Bacteroidales</taxon>
        <taxon>Prevotellaceae</taxon>
        <taxon>Prevotella</taxon>
    </lineage>
</organism>
<evidence type="ECO:0008006" key="3">
    <source>
        <dbReference type="Google" id="ProtNLM"/>
    </source>
</evidence>
<protein>
    <recommendedName>
        <fullName evidence="3">Tetratricopeptide repeat protein</fullName>
    </recommendedName>
</protein>